<dbReference type="GO" id="GO:0005524">
    <property type="term" value="F:ATP binding"/>
    <property type="evidence" value="ECO:0007669"/>
    <property type="project" value="UniProtKB-KW"/>
</dbReference>
<dbReference type="AlphaFoldDB" id="A0ABD5YR38"/>
<dbReference type="InterPro" id="IPR027417">
    <property type="entry name" value="P-loop_NTPase"/>
</dbReference>
<evidence type="ECO:0000256" key="2">
    <source>
        <dbReference type="ARBA" id="ARBA00022741"/>
    </source>
</evidence>
<dbReference type="InterPro" id="IPR003439">
    <property type="entry name" value="ABC_transporter-like_ATP-bd"/>
</dbReference>
<dbReference type="InterPro" id="IPR017871">
    <property type="entry name" value="ABC_transporter-like_CS"/>
</dbReference>
<dbReference type="GeneID" id="76199537"/>
<dbReference type="Gene3D" id="3.40.50.300">
    <property type="entry name" value="P-loop containing nucleotide triphosphate hydrolases"/>
    <property type="match status" value="1"/>
</dbReference>
<evidence type="ECO:0000256" key="1">
    <source>
        <dbReference type="ARBA" id="ARBA00022448"/>
    </source>
</evidence>
<organism evidence="6 7">
    <name type="scientific">Halocatena marina</name>
    <dbReference type="NCBI Taxonomy" id="2934937"/>
    <lineage>
        <taxon>Archaea</taxon>
        <taxon>Methanobacteriati</taxon>
        <taxon>Methanobacteriota</taxon>
        <taxon>Stenosarchaea group</taxon>
        <taxon>Halobacteria</taxon>
        <taxon>Halobacteriales</taxon>
        <taxon>Natronomonadaceae</taxon>
        <taxon>Halocatena</taxon>
    </lineage>
</organism>
<evidence type="ECO:0000259" key="5">
    <source>
        <dbReference type="PROSITE" id="PS50893"/>
    </source>
</evidence>
<gene>
    <name evidence="6" type="ORF">ACFQL7_08940</name>
</gene>
<dbReference type="EMBL" id="JBHTAX010000001">
    <property type="protein sequence ID" value="MFC7189970.1"/>
    <property type="molecule type" value="Genomic_DNA"/>
</dbReference>
<dbReference type="RefSeq" id="WP_264554660.1">
    <property type="nucleotide sequence ID" value="NZ_CP109979.1"/>
</dbReference>
<dbReference type="SMART" id="SM00382">
    <property type="entry name" value="AAA"/>
    <property type="match status" value="1"/>
</dbReference>
<feature type="domain" description="ABC transporter" evidence="5">
    <location>
        <begin position="15"/>
        <end position="253"/>
    </location>
</feature>
<protein>
    <submittedName>
        <fullName evidence="6">ABC transporter ATP-binding protein</fullName>
    </submittedName>
</protein>
<dbReference type="PROSITE" id="PS00211">
    <property type="entry name" value="ABC_TRANSPORTER_1"/>
    <property type="match status" value="1"/>
</dbReference>
<keyword evidence="2" id="KW-0547">Nucleotide-binding</keyword>
<dbReference type="SUPFAM" id="SSF52540">
    <property type="entry name" value="P-loop containing nucleoside triphosphate hydrolases"/>
    <property type="match status" value="1"/>
</dbReference>
<keyword evidence="3 6" id="KW-0067">ATP-binding</keyword>
<name>A0ABD5YR38_9EURY</name>
<dbReference type="PANTHER" id="PTHR24220:SF86">
    <property type="entry name" value="ABC TRANSPORTER ABCH.1"/>
    <property type="match status" value="1"/>
</dbReference>
<dbReference type="Pfam" id="PF00005">
    <property type="entry name" value="ABC_tran"/>
    <property type="match status" value="1"/>
</dbReference>
<dbReference type="InterPro" id="IPR015854">
    <property type="entry name" value="ABC_transpr_LolD-like"/>
</dbReference>
<proteinExistence type="predicted"/>
<dbReference type="CDD" id="cd03255">
    <property type="entry name" value="ABC_MJ0796_LolCDE_FtsE"/>
    <property type="match status" value="1"/>
</dbReference>
<dbReference type="FunFam" id="3.40.50.300:FF:000032">
    <property type="entry name" value="Export ABC transporter ATP-binding protein"/>
    <property type="match status" value="1"/>
</dbReference>
<sequence>MAPEQQTTTASDAAVTLDSVGKTFHSERAPVQALAGLSFTLPHGSFTAIMGPSGAGKSTLMHIIGCLDTPTEGTITIDGRDVTTLSSPERTRVRATTIGFIFQIFQLLPRLTALENVALPLVFQGVDRETRTKRADELLARVGLGDRTEHYPAELSGGQRRRVAIARALINSPTLLLADEPTGNLDTETGNRILRLFKELNEEGNTILVVTHKQRVAECAERVIHLRDGMVTGTEHPSEVPPQTIGIPDDRSRRSSIGEETN</sequence>
<keyword evidence="1" id="KW-0813">Transport</keyword>
<feature type="compositionally biased region" description="Basic and acidic residues" evidence="4">
    <location>
        <begin position="248"/>
        <end position="262"/>
    </location>
</feature>
<keyword evidence="7" id="KW-1185">Reference proteome</keyword>
<dbReference type="GO" id="GO:0098796">
    <property type="term" value="C:membrane protein complex"/>
    <property type="evidence" value="ECO:0007669"/>
    <property type="project" value="UniProtKB-ARBA"/>
</dbReference>
<dbReference type="PANTHER" id="PTHR24220">
    <property type="entry name" value="IMPORT ATP-BINDING PROTEIN"/>
    <property type="match status" value="1"/>
</dbReference>
<dbReference type="InterPro" id="IPR017911">
    <property type="entry name" value="MacB-like_ATP-bd"/>
</dbReference>
<dbReference type="GO" id="GO:0022857">
    <property type="term" value="F:transmembrane transporter activity"/>
    <property type="evidence" value="ECO:0007669"/>
    <property type="project" value="UniProtKB-ARBA"/>
</dbReference>
<dbReference type="PROSITE" id="PS50893">
    <property type="entry name" value="ABC_TRANSPORTER_2"/>
    <property type="match status" value="1"/>
</dbReference>
<accession>A0ABD5YR38</accession>
<reference evidence="6 7" key="1">
    <citation type="journal article" date="2019" name="Int. J. Syst. Evol. Microbiol.">
        <title>The Global Catalogue of Microorganisms (GCM) 10K type strain sequencing project: providing services to taxonomists for standard genome sequencing and annotation.</title>
        <authorList>
            <consortium name="The Broad Institute Genomics Platform"/>
            <consortium name="The Broad Institute Genome Sequencing Center for Infectious Disease"/>
            <person name="Wu L."/>
            <person name="Ma J."/>
        </authorList>
    </citation>
    <scope>NUCLEOTIDE SEQUENCE [LARGE SCALE GENOMIC DNA]</scope>
    <source>
        <strain evidence="6 7">RDMS1</strain>
    </source>
</reference>
<evidence type="ECO:0000313" key="7">
    <source>
        <dbReference type="Proteomes" id="UP001596417"/>
    </source>
</evidence>
<evidence type="ECO:0000256" key="3">
    <source>
        <dbReference type="ARBA" id="ARBA00022840"/>
    </source>
</evidence>
<dbReference type="Proteomes" id="UP001596417">
    <property type="component" value="Unassembled WGS sequence"/>
</dbReference>
<evidence type="ECO:0000256" key="4">
    <source>
        <dbReference type="SAM" id="MobiDB-lite"/>
    </source>
</evidence>
<comment type="caution">
    <text evidence="6">The sequence shown here is derived from an EMBL/GenBank/DDBJ whole genome shotgun (WGS) entry which is preliminary data.</text>
</comment>
<dbReference type="InterPro" id="IPR003593">
    <property type="entry name" value="AAA+_ATPase"/>
</dbReference>
<feature type="region of interest" description="Disordered" evidence="4">
    <location>
        <begin position="232"/>
        <end position="262"/>
    </location>
</feature>
<evidence type="ECO:0000313" key="6">
    <source>
        <dbReference type="EMBL" id="MFC7189970.1"/>
    </source>
</evidence>